<name>A0ACB8QJY8_9AGAM</name>
<evidence type="ECO:0000313" key="2">
    <source>
        <dbReference type="Proteomes" id="UP000814128"/>
    </source>
</evidence>
<reference evidence="1" key="1">
    <citation type="submission" date="2021-02" db="EMBL/GenBank/DDBJ databases">
        <authorList>
            <consortium name="DOE Joint Genome Institute"/>
            <person name="Ahrendt S."/>
            <person name="Looney B.P."/>
            <person name="Miyauchi S."/>
            <person name="Morin E."/>
            <person name="Drula E."/>
            <person name="Courty P.E."/>
            <person name="Chicoki N."/>
            <person name="Fauchery L."/>
            <person name="Kohler A."/>
            <person name="Kuo A."/>
            <person name="Labutti K."/>
            <person name="Pangilinan J."/>
            <person name="Lipzen A."/>
            <person name="Riley R."/>
            <person name="Andreopoulos W."/>
            <person name="He G."/>
            <person name="Johnson J."/>
            <person name="Barry K.W."/>
            <person name="Grigoriev I.V."/>
            <person name="Nagy L."/>
            <person name="Hibbett D."/>
            <person name="Henrissat B."/>
            <person name="Matheny P.B."/>
            <person name="Labbe J."/>
            <person name="Martin F."/>
        </authorList>
    </citation>
    <scope>NUCLEOTIDE SEQUENCE</scope>
    <source>
        <strain evidence="1">EC-137</strain>
    </source>
</reference>
<protein>
    <submittedName>
        <fullName evidence="1">Ankyrin repeat-containing domain protein</fullName>
    </submittedName>
</protein>
<proteinExistence type="predicted"/>
<evidence type="ECO:0000313" key="1">
    <source>
        <dbReference type="EMBL" id="KAI0031982.1"/>
    </source>
</evidence>
<reference evidence="1" key="2">
    <citation type="journal article" date="2022" name="New Phytol.">
        <title>Evolutionary transition to the ectomycorrhizal habit in the genomes of a hyperdiverse lineage of mushroom-forming fungi.</title>
        <authorList>
            <person name="Looney B."/>
            <person name="Miyauchi S."/>
            <person name="Morin E."/>
            <person name="Drula E."/>
            <person name="Courty P.E."/>
            <person name="Kohler A."/>
            <person name="Kuo A."/>
            <person name="LaButti K."/>
            <person name="Pangilinan J."/>
            <person name="Lipzen A."/>
            <person name="Riley R."/>
            <person name="Andreopoulos W."/>
            <person name="He G."/>
            <person name="Johnson J."/>
            <person name="Nolan M."/>
            <person name="Tritt A."/>
            <person name="Barry K.W."/>
            <person name="Grigoriev I.V."/>
            <person name="Nagy L.G."/>
            <person name="Hibbett D."/>
            <person name="Henrissat B."/>
            <person name="Matheny P.B."/>
            <person name="Labbe J."/>
            <person name="Martin F.M."/>
        </authorList>
    </citation>
    <scope>NUCLEOTIDE SEQUENCE</scope>
    <source>
        <strain evidence="1">EC-137</strain>
    </source>
</reference>
<sequence length="194" mass="19972">MEPAQPTPDDLDDVLLACRYGDLDDVLAFSARFGDTALTAARDASDNTPAHMAAANGHTELLEFILARTPGLAAARNAAGSTPLHWAALNQHLAAAQRLVATAGAPLIDTKNAAGRTPLGEAELAGWEEGAQWMVGAMTLDGEGKGAEGEEEGEETVSGVDVEVEIQDADGRVARMTLGSDEPAHEVAGSGEAS</sequence>
<organism evidence="1 2">
    <name type="scientific">Vararia minispora EC-137</name>
    <dbReference type="NCBI Taxonomy" id="1314806"/>
    <lineage>
        <taxon>Eukaryota</taxon>
        <taxon>Fungi</taxon>
        <taxon>Dikarya</taxon>
        <taxon>Basidiomycota</taxon>
        <taxon>Agaricomycotina</taxon>
        <taxon>Agaricomycetes</taxon>
        <taxon>Russulales</taxon>
        <taxon>Lachnocladiaceae</taxon>
        <taxon>Vararia</taxon>
    </lineage>
</organism>
<keyword evidence="2" id="KW-1185">Reference proteome</keyword>
<accession>A0ACB8QJY8</accession>
<comment type="caution">
    <text evidence="1">The sequence shown here is derived from an EMBL/GenBank/DDBJ whole genome shotgun (WGS) entry which is preliminary data.</text>
</comment>
<dbReference type="EMBL" id="MU273561">
    <property type="protein sequence ID" value="KAI0031982.1"/>
    <property type="molecule type" value="Genomic_DNA"/>
</dbReference>
<gene>
    <name evidence="1" type="ORF">K488DRAFT_50954</name>
</gene>
<dbReference type="Proteomes" id="UP000814128">
    <property type="component" value="Unassembled WGS sequence"/>
</dbReference>